<keyword evidence="1" id="KW-0812">Transmembrane</keyword>
<organism evidence="2 3">
    <name type="scientific">Colobus angolensis palliatus</name>
    <name type="common">Peters' Angolan colobus</name>
    <dbReference type="NCBI Taxonomy" id="336983"/>
    <lineage>
        <taxon>Eukaryota</taxon>
        <taxon>Metazoa</taxon>
        <taxon>Chordata</taxon>
        <taxon>Craniata</taxon>
        <taxon>Vertebrata</taxon>
        <taxon>Euteleostomi</taxon>
        <taxon>Mammalia</taxon>
        <taxon>Eutheria</taxon>
        <taxon>Euarchontoglires</taxon>
        <taxon>Primates</taxon>
        <taxon>Haplorrhini</taxon>
        <taxon>Catarrhini</taxon>
        <taxon>Cercopithecidae</taxon>
        <taxon>Colobinae</taxon>
        <taxon>Colobus</taxon>
    </lineage>
</organism>
<keyword evidence="1" id="KW-1133">Transmembrane helix</keyword>
<name>A0A2K5KC14_COLAP</name>
<accession>A0A2K5KC14</accession>
<reference evidence="2" key="2">
    <citation type="submission" date="2025-09" db="UniProtKB">
        <authorList>
            <consortium name="Ensembl"/>
        </authorList>
    </citation>
    <scope>IDENTIFICATION</scope>
</reference>
<protein>
    <submittedName>
        <fullName evidence="2">Uncharacterized protein</fullName>
    </submittedName>
</protein>
<evidence type="ECO:0000313" key="2">
    <source>
        <dbReference type="Ensembl" id="ENSCANP00000038625.1"/>
    </source>
</evidence>
<dbReference type="Ensembl" id="ENSCANT00000061883.1">
    <property type="protein sequence ID" value="ENSCANP00000038625.1"/>
    <property type="gene ID" value="ENSCANG00000042986.1"/>
</dbReference>
<dbReference type="Proteomes" id="UP000233080">
    <property type="component" value="Unassembled WGS sequence"/>
</dbReference>
<proteinExistence type="predicted"/>
<dbReference type="AlphaFoldDB" id="A0A2K5KC14"/>
<evidence type="ECO:0000313" key="3">
    <source>
        <dbReference type="Proteomes" id="UP000233080"/>
    </source>
</evidence>
<sequence length="88" mass="9816">MNSFSTCWKTLSVLASALFSFLSFLHSDSVLPVSCNFLCLVTSLSAVSVNRLLLVSTTWLFPHLESFSLPAEIGFILMIVFPDYFGMR</sequence>
<reference evidence="2" key="1">
    <citation type="submission" date="2025-08" db="UniProtKB">
        <authorList>
            <consortium name="Ensembl"/>
        </authorList>
    </citation>
    <scope>IDENTIFICATION</scope>
</reference>
<evidence type="ECO:0000256" key="1">
    <source>
        <dbReference type="SAM" id="Phobius"/>
    </source>
</evidence>
<keyword evidence="3" id="KW-1185">Reference proteome</keyword>
<keyword evidence="1" id="KW-0472">Membrane</keyword>
<feature type="transmembrane region" description="Helical" evidence="1">
    <location>
        <begin position="67"/>
        <end position="85"/>
    </location>
</feature>